<evidence type="ECO:0000313" key="2">
    <source>
        <dbReference type="Proteomes" id="UP000587524"/>
    </source>
</evidence>
<dbReference type="Proteomes" id="UP000587524">
    <property type="component" value="Unassembled WGS sequence"/>
</dbReference>
<comment type="caution">
    <text evidence="1">The sequence shown here is derived from an EMBL/GenBank/DDBJ whole genome shotgun (WGS) entry which is preliminary data.</text>
</comment>
<dbReference type="EMBL" id="JACJHZ010000007">
    <property type="protein sequence ID" value="MBA9019837.1"/>
    <property type="molecule type" value="Genomic_DNA"/>
</dbReference>
<sequence length="224" mass="24826">MADAADDRRLGLGTLAEGHVTAHHGELLQGVFEDDRGCLHGGLVTGRTFWRRVGISATSHEAESRRYALRNWRGSIWGIQNWVVANTIYDEKWLASLPGWPCAPVRETENLVTIEPRDGWEWTRFEWSRRLLDDVPRPVGHSSINVTESGQVSGRVLLGSSWSAYPLPCSFHADKGAWVAVSFWSASPGPLKLPGSHVAWLLGILADDLSVAISTQCIVDKFTR</sequence>
<keyword evidence="2" id="KW-1185">Reference proteome</keyword>
<reference evidence="1 2" key="1">
    <citation type="submission" date="2020-08" db="EMBL/GenBank/DDBJ databases">
        <title>Genomic Encyclopedia of Type Strains, Phase IV (KMG-IV): sequencing the most valuable type-strain genomes for metagenomic binning, comparative biology and taxonomic classification.</title>
        <authorList>
            <person name="Goeker M."/>
        </authorList>
    </citation>
    <scope>NUCLEOTIDE SEQUENCE [LARGE SCALE GENOMIC DNA]</scope>
    <source>
        <strain evidence="1 2">DSM 17455</strain>
    </source>
</reference>
<gene>
    <name evidence="1" type="ORF">HNQ97_001832</name>
</gene>
<accession>A0ABR6C4C1</accession>
<proteinExistence type="predicted"/>
<organism evidence="1 2">
    <name type="scientific">Aminobacter ciceronei</name>
    <dbReference type="NCBI Taxonomy" id="150723"/>
    <lineage>
        <taxon>Bacteria</taxon>
        <taxon>Pseudomonadati</taxon>
        <taxon>Pseudomonadota</taxon>
        <taxon>Alphaproteobacteria</taxon>
        <taxon>Hyphomicrobiales</taxon>
        <taxon>Phyllobacteriaceae</taxon>
        <taxon>Aminobacter</taxon>
    </lineage>
</organism>
<evidence type="ECO:0000313" key="1">
    <source>
        <dbReference type="EMBL" id="MBA9019837.1"/>
    </source>
</evidence>
<protein>
    <submittedName>
        <fullName evidence="1">Uncharacterized protein</fullName>
    </submittedName>
</protein>
<name>A0ABR6C4C1_9HYPH</name>